<organism evidence="9 10">
    <name type="scientific">Thermanaerothrix solaris</name>
    <dbReference type="NCBI Taxonomy" id="3058434"/>
    <lineage>
        <taxon>Bacteria</taxon>
        <taxon>Bacillati</taxon>
        <taxon>Chloroflexota</taxon>
        <taxon>Anaerolineae</taxon>
        <taxon>Anaerolineales</taxon>
        <taxon>Anaerolineaceae</taxon>
        <taxon>Thermanaerothrix</taxon>
    </lineage>
</organism>
<evidence type="ECO:0000256" key="1">
    <source>
        <dbReference type="ARBA" id="ARBA00004651"/>
    </source>
</evidence>
<evidence type="ECO:0008006" key="11">
    <source>
        <dbReference type="Google" id="ProtNLM"/>
    </source>
</evidence>
<feature type="transmembrane region" description="Helical" evidence="8">
    <location>
        <begin position="312"/>
        <end position="333"/>
    </location>
</feature>
<keyword evidence="7 8" id="KW-0472">Membrane</keyword>
<comment type="subcellular location">
    <subcellularLocation>
        <location evidence="1">Cell membrane</location>
        <topology evidence="1">Multi-pass membrane protein</topology>
    </subcellularLocation>
</comment>
<accession>A0ABU3NPA7</accession>
<feature type="transmembrane region" description="Helical" evidence="8">
    <location>
        <begin position="168"/>
        <end position="200"/>
    </location>
</feature>
<dbReference type="PANTHER" id="PTHR33908:SF11">
    <property type="entry name" value="MEMBRANE PROTEIN"/>
    <property type="match status" value="1"/>
</dbReference>
<keyword evidence="6 8" id="KW-1133">Transmembrane helix</keyword>
<feature type="transmembrane region" description="Helical" evidence="8">
    <location>
        <begin position="212"/>
        <end position="229"/>
    </location>
</feature>
<keyword evidence="10" id="KW-1185">Reference proteome</keyword>
<feature type="transmembrane region" description="Helical" evidence="8">
    <location>
        <begin position="345"/>
        <end position="363"/>
    </location>
</feature>
<reference evidence="9 10" key="1">
    <citation type="submission" date="2023-07" db="EMBL/GenBank/DDBJ databases">
        <title>Novel species of Thermanaerothrix with wide hydrolytic capabilities.</title>
        <authorList>
            <person name="Zayulina K.S."/>
            <person name="Podosokorskaya O.A."/>
            <person name="Elcheninov A.G."/>
        </authorList>
    </citation>
    <scope>NUCLEOTIDE SEQUENCE [LARGE SCALE GENOMIC DNA]</scope>
    <source>
        <strain evidence="9 10">4228-RoL</strain>
    </source>
</reference>
<dbReference type="EMBL" id="JAUHMF010000002">
    <property type="protein sequence ID" value="MDT8898673.1"/>
    <property type="molecule type" value="Genomic_DNA"/>
</dbReference>
<evidence type="ECO:0000256" key="4">
    <source>
        <dbReference type="ARBA" id="ARBA00022679"/>
    </source>
</evidence>
<keyword evidence="2" id="KW-1003">Cell membrane</keyword>
<keyword evidence="4" id="KW-0808">Transferase</keyword>
<gene>
    <name evidence="9" type="ORF">QYE77_10360</name>
</gene>
<sequence length="532" mass="59434">MRSRSFSNVVITLSFLLLSLVGVGGLLYALRWGPWVYSDSVAYILSAYNWITGRGLGIFNPSGEFDPMMPPGYPWLIGAFLVLNLDPLHAITVVNSLCFALGLFLLGWGTWRLSGSWFWGWTTAMLVLLAPWVISNFDGAMSEPPYMLLTLLNLFLLAHYTHSPRLEVGIAAALCAAGAGLMRTIGLVNLVVGVLVILVVHRRSQREAAIRASGYAIMAGMLPLVWLFRETLPNRPFVWDSSLLTQANTFRQSVTRLSLQWVPIFKMLPASWLKSLALVTMGLLAGWGAGWAWKQARREGNPQPELAGGLTWWAIVTLYALGYLLFLGLSYLFSSLTPDIDTRLLMPFFIALAVVIPGGFFLAMRARSVAPHWEGLLAALIFLSTLIYYLPTTVSYLSQRHTTGSGYSGLRWRDSETLRAAQDLPANLPLVSNQPIAVLFYTQRFPYEITRLVQPDRAVLEQPFGNGMSEDELVFRTRCAALILFEPEFSQQMRALYGDQTARYQAIFTAGLRLYRRLDDGVIYFYPTCPTP</sequence>
<feature type="transmembrane region" description="Helical" evidence="8">
    <location>
        <begin position="117"/>
        <end position="134"/>
    </location>
</feature>
<dbReference type="InterPro" id="IPR050297">
    <property type="entry name" value="LipidA_mod_glycosyltrf_83"/>
</dbReference>
<dbReference type="Proteomes" id="UP001254165">
    <property type="component" value="Unassembled WGS sequence"/>
</dbReference>
<evidence type="ECO:0000256" key="6">
    <source>
        <dbReference type="ARBA" id="ARBA00022989"/>
    </source>
</evidence>
<evidence type="ECO:0000256" key="7">
    <source>
        <dbReference type="ARBA" id="ARBA00023136"/>
    </source>
</evidence>
<feature type="transmembrane region" description="Helical" evidence="8">
    <location>
        <begin position="272"/>
        <end position="292"/>
    </location>
</feature>
<dbReference type="PANTHER" id="PTHR33908">
    <property type="entry name" value="MANNOSYLTRANSFERASE YKCB-RELATED"/>
    <property type="match status" value="1"/>
</dbReference>
<dbReference type="RefSeq" id="WP_315625337.1">
    <property type="nucleotide sequence ID" value="NZ_JAUHMF010000002.1"/>
</dbReference>
<evidence type="ECO:0000313" key="10">
    <source>
        <dbReference type="Proteomes" id="UP001254165"/>
    </source>
</evidence>
<evidence type="ECO:0000313" key="9">
    <source>
        <dbReference type="EMBL" id="MDT8898673.1"/>
    </source>
</evidence>
<comment type="caution">
    <text evidence="9">The sequence shown here is derived from an EMBL/GenBank/DDBJ whole genome shotgun (WGS) entry which is preliminary data.</text>
</comment>
<evidence type="ECO:0000256" key="2">
    <source>
        <dbReference type="ARBA" id="ARBA00022475"/>
    </source>
</evidence>
<keyword evidence="5 8" id="KW-0812">Transmembrane</keyword>
<proteinExistence type="predicted"/>
<evidence type="ECO:0000256" key="5">
    <source>
        <dbReference type="ARBA" id="ARBA00022692"/>
    </source>
</evidence>
<feature type="transmembrane region" description="Helical" evidence="8">
    <location>
        <begin position="92"/>
        <end position="111"/>
    </location>
</feature>
<keyword evidence="3" id="KW-0328">Glycosyltransferase</keyword>
<evidence type="ECO:0000256" key="3">
    <source>
        <dbReference type="ARBA" id="ARBA00022676"/>
    </source>
</evidence>
<evidence type="ECO:0000256" key="8">
    <source>
        <dbReference type="SAM" id="Phobius"/>
    </source>
</evidence>
<protein>
    <recommendedName>
        <fullName evidence="11">Glycosyltransferase RgtA/B/C/D-like domain-containing protein</fullName>
    </recommendedName>
</protein>
<feature type="transmembrane region" description="Helical" evidence="8">
    <location>
        <begin position="375"/>
        <end position="391"/>
    </location>
</feature>
<name>A0ABU3NPA7_9CHLR</name>